<dbReference type="PRINTS" id="PR00507">
    <property type="entry name" value="N12N6MTFRASE"/>
</dbReference>
<evidence type="ECO:0000256" key="7">
    <source>
        <dbReference type="ARBA" id="ARBA00047942"/>
    </source>
</evidence>
<dbReference type="GO" id="GO:0009307">
    <property type="term" value="P:DNA restriction-modification system"/>
    <property type="evidence" value="ECO:0007669"/>
    <property type="project" value="UniProtKB-KW"/>
</dbReference>
<dbReference type="EMBL" id="AAWS01000036">
    <property type="protein sequence ID" value="EAY26249.1"/>
    <property type="molecule type" value="Genomic_DNA"/>
</dbReference>
<dbReference type="InterPro" id="IPR004546">
    <property type="entry name" value="Restrct_endonuc_T1M"/>
</dbReference>
<dbReference type="SUPFAM" id="SSF53335">
    <property type="entry name" value="S-adenosyl-L-methionine-dependent methyltransferases"/>
    <property type="match status" value="1"/>
</dbReference>
<comment type="caution">
    <text evidence="11">The sequence shown here is derived from an EMBL/GenBank/DDBJ whole genome shotgun (WGS) entry which is preliminary data.</text>
</comment>
<dbReference type="Gene3D" id="1.10.287.1490">
    <property type="match status" value="1"/>
</dbReference>
<dbReference type="Pfam" id="PF02384">
    <property type="entry name" value="N6_Mtase"/>
    <property type="match status" value="1"/>
</dbReference>
<evidence type="ECO:0000259" key="9">
    <source>
        <dbReference type="Pfam" id="PF02384"/>
    </source>
</evidence>
<feature type="domain" description="N6 adenine-specific DNA methyltransferase N-terminal" evidence="10">
    <location>
        <begin position="10"/>
        <end position="152"/>
    </location>
</feature>
<dbReference type="PANTHER" id="PTHR42933:SF3">
    <property type="entry name" value="TYPE I RESTRICTION ENZYME MJAVIII METHYLASE SUBUNIT"/>
    <property type="match status" value="1"/>
</dbReference>
<dbReference type="eggNOG" id="COG0286">
    <property type="taxonomic scope" value="Bacteria"/>
</dbReference>
<feature type="domain" description="DNA methylase adenine-specific" evidence="9">
    <location>
        <begin position="165"/>
        <end position="468"/>
    </location>
</feature>
<dbReference type="Gene3D" id="3.40.50.150">
    <property type="entry name" value="Vaccinia Virus protein VP39"/>
    <property type="match status" value="1"/>
</dbReference>
<evidence type="ECO:0000259" key="10">
    <source>
        <dbReference type="Pfam" id="PF12161"/>
    </source>
</evidence>
<protein>
    <recommendedName>
        <fullName evidence="2">site-specific DNA-methyltransferase (adenine-specific)</fullName>
        <ecNumber evidence="2">2.1.1.72</ecNumber>
    </recommendedName>
</protein>
<reference evidence="11 12" key="1">
    <citation type="submission" date="2007-01" db="EMBL/GenBank/DDBJ databases">
        <authorList>
            <person name="Haygood M."/>
            <person name="Podell S."/>
            <person name="Anderson C."/>
            <person name="Hopkinson B."/>
            <person name="Roe K."/>
            <person name="Barbeau K."/>
            <person name="Gaasterland T."/>
            <person name="Ferriera S."/>
            <person name="Johnson J."/>
            <person name="Kravitz S."/>
            <person name="Beeson K."/>
            <person name="Sutton G."/>
            <person name="Rogers Y.-H."/>
            <person name="Friedman R."/>
            <person name="Frazier M."/>
            <person name="Venter J.C."/>
        </authorList>
    </citation>
    <scope>NUCLEOTIDE SEQUENCE [LARGE SCALE GENOMIC DNA]</scope>
    <source>
        <strain evidence="11 12">ATCC 23134</strain>
    </source>
</reference>
<proteinExistence type="inferred from homology"/>
<evidence type="ECO:0000313" key="12">
    <source>
        <dbReference type="Proteomes" id="UP000004095"/>
    </source>
</evidence>
<dbReference type="RefSeq" id="WP_002701238.1">
    <property type="nucleotide sequence ID" value="NZ_AAWS01000036.1"/>
</dbReference>
<dbReference type="InterPro" id="IPR051537">
    <property type="entry name" value="DNA_Adenine_Mtase"/>
</dbReference>
<evidence type="ECO:0000256" key="4">
    <source>
        <dbReference type="ARBA" id="ARBA00022679"/>
    </source>
</evidence>
<dbReference type="PANTHER" id="PTHR42933">
    <property type="entry name" value="SLR6095 PROTEIN"/>
    <property type="match status" value="1"/>
</dbReference>
<dbReference type="EC" id="2.1.1.72" evidence="2"/>
<evidence type="ECO:0000256" key="3">
    <source>
        <dbReference type="ARBA" id="ARBA00022603"/>
    </source>
</evidence>
<dbReference type="AlphaFoldDB" id="A1ZTI9"/>
<dbReference type="GO" id="GO:0003677">
    <property type="term" value="F:DNA binding"/>
    <property type="evidence" value="ECO:0007669"/>
    <property type="project" value="InterPro"/>
</dbReference>
<dbReference type="GO" id="GO:0032259">
    <property type="term" value="P:methylation"/>
    <property type="evidence" value="ECO:0007669"/>
    <property type="project" value="UniProtKB-KW"/>
</dbReference>
<evidence type="ECO:0000313" key="11">
    <source>
        <dbReference type="EMBL" id="EAY26249.1"/>
    </source>
</evidence>
<dbReference type="InterPro" id="IPR003356">
    <property type="entry name" value="DNA_methylase_A-5"/>
</dbReference>
<comment type="similarity">
    <text evidence="1">Belongs to the N(4)/N(6)-methyltransferase family.</text>
</comment>
<keyword evidence="6" id="KW-0680">Restriction system</keyword>
<comment type="catalytic activity">
    <reaction evidence="7">
        <text>a 2'-deoxyadenosine in DNA + S-adenosyl-L-methionine = an N(6)-methyl-2'-deoxyadenosine in DNA + S-adenosyl-L-homocysteine + H(+)</text>
        <dbReference type="Rhea" id="RHEA:15197"/>
        <dbReference type="Rhea" id="RHEA-COMP:12418"/>
        <dbReference type="Rhea" id="RHEA-COMP:12419"/>
        <dbReference type="ChEBI" id="CHEBI:15378"/>
        <dbReference type="ChEBI" id="CHEBI:57856"/>
        <dbReference type="ChEBI" id="CHEBI:59789"/>
        <dbReference type="ChEBI" id="CHEBI:90615"/>
        <dbReference type="ChEBI" id="CHEBI:90616"/>
        <dbReference type="EC" id="2.1.1.72"/>
    </reaction>
</comment>
<evidence type="ECO:0000256" key="8">
    <source>
        <dbReference type="SAM" id="Coils"/>
    </source>
</evidence>
<keyword evidence="3" id="KW-0489">Methyltransferase</keyword>
<evidence type="ECO:0000256" key="5">
    <source>
        <dbReference type="ARBA" id="ARBA00022691"/>
    </source>
</evidence>
<feature type="coiled-coil region" evidence="8">
    <location>
        <begin position="745"/>
        <end position="793"/>
    </location>
</feature>
<dbReference type="GO" id="GO:0009007">
    <property type="term" value="F:site-specific DNA-methyltransferase (adenine-specific) activity"/>
    <property type="evidence" value="ECO:0007669"/>
    <property type="project" value="UniProtKB-EC"/>
</dbReference>
<name>A1ZTI9_MICM2</name>
<evidence type="ECO:0000256" key="6">
    <source>
        <dbReference type="ARBA" id="ARBA00022747"/>
    </source>
</evidence>
<dbReference type="NCBIfam" id="TIGR00497">
    <property type="entry name" value="hsdM"/>
    <property type="match status" value="1"/>
</dbReference>
<dbReference type="InterPro" id="IPR038333">
    <property type="entry name" value="T1MK-like_N_sf"/>
</dbReference>
<keyword evidence="8" id="KW-0175">Coiled coil</keyword>
<keyword evidence="4" id="KW-0808">Transferase</keyword>
<evidence type="ECO:0000256" key="1">
    <source>
        <dbReference type="ARBA" id="ARBA00006594"/>
    </source>
</evidence>
<dbReference type="Gene3D" id="1.20.1260.30">
    <property type="match status" value="1"/>
</dbReference>
<keyword evidence="12" id="KW-1185">Reference proteome</keyword>
<dbReference type="InterPro" id="IPR022749">
    <property type="entry name" value="D12N6_MeTrfase_N"/>
</dbReference>
<sequence length="921" mass="106180">MKKKITLAWLENFLFQACDILRGNMDASEYKEYIFGILFLKRLNDKFEQDQEKRRKALEKKGLAAEVVARALNKANAYDYYIPENARWKGKDGIQHLKKHVGDALNKALAAIEDANLDKLSGVLKSIDFNRTIGKNKKTLDDTKLINFIQHFDTVDLRDENFEFPDILGAAYEYLIKFFADSAGKKGGEFYTPAEVVKLMVQLLEPAPNAEVYDPTCGSGGMLIQCKNYVEARYNNASKLSFYGQELSGTTWALCKMNMLFHDIYDAKIEQGDTINNPLHVVDGELQRFDVVMANPPFSADYKQDNIIGFKDRFRHWMPEKSKADFMFVQHMVRVLKDNGRMGVVMPHGVLFRGSTEKDMRHWLLERGYLDAVIGLPASLFYGTGIPASLIIINKKGADKRRKVLFINADREYKEEKNQNKLRPEDISKITYVYHQRQELPQYSRLMSYNDFLREDYNFNIRRYVDNSPPAEPQDVRAHLHGGIPAAEVAALEAYWQNYPGLRERVLVPYPSQAGYMQFADSIADKATLKAALEQSPEIAQKHQQYEDSIAQWWQQHLPQLQALPERKNVYELLQTFSETIAQDFSRLGVLDLYKSRGAFATYWDAIETDLKSVAASNWNAELIPDDEILQSQFPEVLRELAQNEARRDEIEALFAEVNALSPEEYQEKEDERTGLEEVWVYPKDELKRMKERLKGLNGKIGKYDKLLRNVHARYKKNAAVPEKALKADNATRKKALADLRKQLKTAETGKKADLEKQIAEHQQQSDANQAQLAQLKAMEEGLNEALAKLIAEWNNLHAERADVATDRDALQAELQPHLDLETELKECKKVIGEIRKRKEDLVDKAREKISQAEAQALILARWQRSLHHIIMDYVQRYQRGLATALERLWDKYNTTLQEILREREQANELLNGYLMELGYE</sequence>
<organism evidence="11 12">
    <name type="scientific">Microscilla marina ATCC 23134</name>
    <dbReference type="NCBI Taxonomy" id="313606"/>
    <lineage>
        <taxon>Bacteria</taxon>
        <taxon>Pseudomonadati</taxon>
        <taxon>Bacteroidota</taxon>
        <taxon>Cytophagia</taxon>
        <taxon>Cytophagales</taxon>
        <taxon>Microscillaceae</taxon>
        <taxon>Microscilla</taxon>
    </lineage>
</organism>
<accession>A1ZTI9</accession>
<evidence type="ECO:0000256" key="2">
    <source>
        <dbReference type="ARBA" id="ARBA00011900"/>
    </source>
</evidence>
<gene>
    <name evidence="11" type="ORF">M23134_01571</name>
</gene>
<dbReference type="InterPro" id="IPR029063">
    <property type="entry name" value="SAM-dependent_MTases_sf"/>
</dbReference>
<dbReference type="Proteomes" id="UP000004095">
    <property type="component" value="Unassembled WGS sequence"/>
</dbReference>
<dbReference type="GO" id="GO:0008170">
    <property type="term" value="F:N-methyltransferase activity"/>
    <property type="evidence" value="ECO:0007669"/>
    <property type="project" value="InterPro"/>
</dbReference>
<keyword evidence="5" id="KW-0949">S-adenosyl-L-methionine</keyword>
<dbReference type="Pfam" id="PF12161">
    <property type="entry name" value="HsdM_N"/>
    <property type="match status" value="1"/>
</dbReference>